<keyword evidence="5 12" id="KW-0812">Transmembrane</keyword>
<keyword evidence="9 12" id="KW-1133">Transmembrane helix</keyword>
<evidence type="ECO:0000256" key="6">
    <source>
        <dbReference type="ARBA" id="ARBA00022723"/>
    </source>
</evidence>
<dbReference type="EnsemblPlants" id="evm.model.04.2176">
    <property type="protein sequence ID" value="cds.evm.model.04.2176"/>
    <property type="gene ID" value="evm.TU.04.2176"/>
</dbReference>
<proteinExistence type="predicted"/>
<evidence type="ECO:0000259" key="14">
    <source>
        <dbReference type="PROSITE" id="PS50836"/>
    </source>
</evidence>
<comment type="cofactor">
    <cofactor evidence="1">
        <name>heme b</name>
        <dbReference type="ChEBI" id="CHEBI:60344"/>
    </cofactor>
</comment>
<evidence type="ECO:0000256" key="3">
    <source>
        <dbReference type="ARBA" id="ARBA00022448"/>
    </source>
</evidence>
<dbReference type="PANTHER" id="PTHR23130:SF195">
    <property type="entry name" value="CYTOCHROME B561 AND DOMON DOMAIN-CONTAINING PROTEIN"/>
    <property type="match status" value="1"/>
</dbReference>
<keyword evidence="4" id="KW-0349">Heme</keyword>
<feature type="transmembrane region" description="Helical" evidence="12">
    <location>
        <begin position="457"/>
        <end position="474"/>
    </location>
</feature>
<dbReference type="EMBL" id="UZAU01000406">
    <property type="status" value="NOT_ANNOTATED_CDS"/>
    <property type="molecule type" value="Genomic_DNA"/>
</dbReference>
<evidence type="ECO:0000256" key="9">
    <source>
        <dbReference type="ARBA" id="ARBA00022989"/>
    </source>
</evidence>
<evidence type="ECO:0000256" key="12">
    <source>
        <dbReference type="SAM" id="Phobius"/>
    </source>
</evidence>
<feature type="transmembrane region" description="Helical" evidence="12">
    <location>
        <begin position="521"/>
        <end position="544"/>
    </location>
</feature>
<dbReference type="InterPro" id="IPR006593">
    <property type="entry name" value="Cyt_b561/ferric_Rdtase_TM"/>
</dbReference>
<evidence type="ECO:0000256" key="10">
    <source>
        <dbReference type="ARBA" id="ARBA00023136"/>
    </source>
</evidence>
<feature type="transmembrane region" description="Helical" evidence="12">
    <location>
        <begin position="384"/>
        <end position="404"/>
    </location>
</feature>
<evidence type="ECO:0000256" key="4">
    <source>
        <dbReference type="ARBA" id="ARBA00022617"/>
    </source>
</evidence>
<dbReference type="SMART" id="SM00665">
    <property type="entry name" value="B561"/>
    <property type="match status" value="1"/>
</dbReference>
<keyword evidence="10 12" id="KW-0472">Membrane</keyword>
<dbReference type="Pfam" id="PF03188">
    <property type="entry name" value="Cytochrom_B561"/>
    <property type="match status" value="1"/>
</dbReference>
<dbReference type="CDD" id="cd09629">
    <property type="entry name" value="DOMON_CIL1_like"/>
    <property type="match status" value="2"/>
</dbReference>
<evidence type="ECO:0000313" key="16">
    <source>
        <dbReference type="EnsemblPlants" id="cds.evm.model.04.2176"/>
    </source>
</evidence>
<feature type="domain" description="DOMON" evidence="14">
    <location>
        <begin position="51"/>
        <end position="163"/>
    </location>
</feature>
<comment type="subcellular location">
    <subcellularLocation>
        <location evidence="2">Membrane</location>
        <topology evidence="2">Multi-pass membrane protein</topology>
    </subcellularLocation>
</comment>
<comment type="function">
    <text evidence="11">May act as a catecholamine-responsive trans-membrane electron transporter.</text>
</comment>
<keyword evidence="7 13" id="KW-0732">Signal</keyword>
<dbReference type="GO" id="GO:0016020">
    <property type="term" value="C:membrane"/>
    <property type="evidence" value="ECO:0007669"/>
    <property type="project" value="UniProtKB-SubCell"/>
</dbReference>
<organism evidence="16 17">
    <name type="scientific">Cannabis sativa</name>
    <name type="common">Hemp</name>
    <name type="synonym">Marijuana</name>
    <dbReference type="NCBI Taxonomy" id="3483"/>
    <lineage>
        <taxon>Eukaryota</taxon>
        <taxon>Viridiplantae</taxon>
        <taxon>Streptophyta</taxon>
        <taxon>Embryophyta</taxon>
        <taxon>Tracheophyta</taxon>
        <taxon>Spermatophyta</taxon>
        <taxon>Magnoliopsida</taxon>
        <taxon>eudicotyledons</taxon>
        <taxon>Gunneridae</taxon>
        <taxon>Pentapetalae</taxon>
        <taxon>rosids</taxon>
        <taxon>fabids</taxon>
        <taxon>Rosales</taxon>
        <taxon>Cannabaceae</taxon>
        <taxon>Cannabis</taxon>
    </lineage>
</organism>
<feature type="chain" id="PRO_5031492863" description="Cytochrome b561 and DOMON domain-containing protein" evidence="13">
    <location>
        <begin position="30"/>
        <end position="572"/>
    </location>
</feature>
<feature type="transmembrane region" description="Helical" evidence="12">
    <location>
        <begin position="416"/>
        <end position="437"/>
    </location>
</feature>
<accession>A0A803PFW8</accession>
<evidence type="ECO:0000256" key="7">
    <source>
        <dbReference type="ARBA" id="ARBA00022729"/>
    </source>
</evidence>
<dbReference type="Proteomes" id="UP000596661">
    <property type="component" value="Chromosome 4"/>
</dbReference>
<dbReference type="FunFam" id="1.20.120.1770:FF:000007">
    <property type="entry name" value="Cytochrome b561 and DOMON domain-containing protein"/>
    <property type="match status" value="1"/>
</dbReference>
<dbReference type="InterPro" id="IPR045265">
    <property type="entry name" value="AIR12_DOMON"/>
</dbReference>
<dbReference type="InterPro" id="IPR005018">
    <property type="entry name" value="DOMON_domain"/>
</dbReference>
<keyword evidence="3" id="KW-0813">Transport</keyword>
<dbReference type="PROSITE" id="PS50939">
    <property type="entry name" value="CYTOCHROME_B561"/>
    <property type="match status" value="1"/>
</dbReference>
<evidence type="ECO:0008006" key="18">
    <source>
        <dbReference type="Google" id="ProtNLM"/>
    </source>
</evidence>
<feature type="signal peptide" evidence="13">
    <location>
        <begin position="1"/>
        <end position="29"/>
    </location>
</feature>
<dbReference type="GO" id="GO:0046872">
    <property type="term" value="F:metal ion binding"/>
    <property type="evidence" value="ECO:0007669"/>
    <property type="project" value="UniProtKB-KW"/>
</dbReference>
<evidence type="ECO:0000256" key="5">
    <source>
        <dbReference type="ARBA" id="ARBA00022692"/>
    </source>
</evidence>
<feature type="transmembrane region" description="Helical" evidence="12">
    <location>
        <begin position="486"/>
        <end position="509"/>
    </location>
</feature>
<keyword evidence="17" id="KW-1185">Reference proteome</keyword>
<evidence type="ECO:0000256" key="8">
    <source>
        <dbReference type="ARBA" id="ARBA00022982"/>
    </source>
</evidence>
<protein>
    <recommendedName>
        <fullName evidence="18">Cytochrome b561 and DOMON domain-containing protein</fullName>
    </recommendedName>
</protein>
<dbReference type="CDD" id="cd08760">
    <property type="entry name" value="Cyt_b561_FRRS1_like"/>
    <property type="match status" value="1"/>
</dbReference>
<dbReference type="PROSITE" id="PS50836">
    <property type="entry name" value="DOMON"/>
    <property type="match status" value="2"/>
</dbReference>
<name>A0A803PFW8_CANSA</name>
<dbReference type="OMA" id="FETWERT"/>
<evidence type="ECO:0000256" key="13">
    <source>
        <dbReference type="SAM" id="SignalP"/>
    </source>
</evidence>
<keyword evidence="8" id="KW-0249">Electron transport</keyword>
<evidence type="ECO:0000256" key="1">
    <source>
        <dbReference type="ARBA" id="ARBA00001970"/>
    </source>
</evidence>
<dbReference type="Pfam" id="PF04526">
    <property type="entry name" value="DUF568"/>
    <property type="match status" value="2"/>
</dbReference>
<reference evidence="16" key="2">
    <citation type="submission" date="2021-03" db="UniProtKB">
        <authorList>
            <consortium name="EnsemblPlants"/>
        </authorList>
    </citation>
    <scope>IDENTIFICATION</scope>
</reference>
<evidence type="ECO:0000259" key="15">
    <source>
        <dbReference type="PROSITE" id="PS50939"/>
    </source>
</evidence>
<reference evidence="16" key="1">
    <citation type="submission" date="2018-11" db="EMBL/GenBank/DDBJ databases">
        <authorList>
            <person name="Grassa J C."/>
        </authorList>
    </citation>
    <scope>NUCLEOTIDE SEQUENCE [LARGE SCALE GENOMIC DNA]</scope>
</reference>
<keyword evidence="4" id="KW-0408">Iron</keyword>
<dbReference type="AlphaFoldDB" id="A0A803PFW8"/>
<feature type="domain" description="DOMON" evidence="14">
    <location>
        <begin position="224"/>
        <end position="337"/>
    </location>
</feature>
<dbReference type="PANTHER" id="PTHR23130">
    <property type="entry name" value="CYTOCHROME B561 AND DOMON DOMAIN-CONTAINING PROTEIN"/>
    <property type="match status" value="1"/>
</dbReference>
<evidence type="ECO:0000256" key="11">
    <source>
        <dbReference type="ARBA" id="ARBA00053871"/>
    </source>
</evidence>
<evidence type="ECO:0000313" key="17">
    <source>
        <dbReference type="Proteomes" id="UP000596661"/>
    </source>
</evidence>
<keyword evidence="6" id="KW-0479">Metal-binding</keyword>
<dbReference type="Gene3D" id="1.20.120.1770">
    <property type="match status" value="1"/>
</dbReference>
<feature type="domain" description="Cytochrome b561" evidence="15">
    <location>
        <begin position="352"/>
        <end position="545"/>
    </location>
</feature>
<dbReference type="Gramene" id="evm.model.04.2176">
    <property type="protein sequence ID" value="cds.evm.model.04.2176"/>
    <property type="gene ID" value="evm.TU.04.2176"/>
</dbReference>
<evidence type="ECO:0000256" key="2">
    <source>
        <dbReference type="ARBA" id="ARBA00004141"/>
    </source>
</evidence>
<sequence length="572" mass="61790">MASLLPLTSIQTFSFLWVTTVLLISPAQSLTCTSQTFANKLYSYCLDLPTLNAYLHWNYDAANSSLRRIHRSPSKPDGWVSWAVNPTGTGMAGAQALIAVKQPNDSVTVQTYKINSYSSIVPSKLSFEVWNLSAHAQGAEITIFATVKVPEKTKKLNHLWQVGPGINEGTGFIVKHDMSPANLGSVGTLNLVAGTNTNGTAGAGDGGASGSQSNGGGIIDLPSLGSYLHWTYDSSNSSLSIAFIAPPAKSDGWISWAINPTGTGMVGSQSLIAFKQSDGSMVVKTYDIKSYSSLVEGKLSFDVWDTSAEYSGGVMRIFAKVKLPEKASSVNHVWQVGPSVASGRPDAHEFQGANLNAKGKLSLNGSQISTTTTSVDSRTKKKNIHGILNAVSWGILFPLGVIIARYLRTFESADPAWFYLHAFCQTSSYAIGVAGWATGIKLGSESKGIEYTGHRNIGIALFSLATLQIFALFIRPKKDHKYRFYWNIYHHGLGYAIIVLGILNVFKGINILSPAQKWKSAYIICIAVLGGIALLLEVITWIVVLRKKSRRSTKPYDGYNNNGQGSQRPLGF</sequence>